<protein>
    <submittedName>
        <fullName evidence="1">Uncharacterized protein</fullName>
    </submittedName>
</protein>
<name>A0A0D9Y0I9_9ORYZ</name>
<reference evidence="1" key="3">
    <citation type="submission" date="2015-04" db="UniProtKB">
        <authorList>
            <consortium name="EnsemblPlants"/>
        </authorList>
    </citation>
    <scope>IDENTIFICATION</scope>
</reference>
<dbReference type="HOGENOM" id="CLU_2797598_0_0_1"/>
<organism evidence="1 2">
    <name type="scientific">Leersia perrieri</name>
    <dbReference type="NCBI Taxonomy" id="77586"/>
    <lineage>
        <taxon>Eukaryota</taxon>
        <taxon>Viridiplantae</taxon>
        <taxon>Streptophyta</taxon>
        <taxon>Embryophyta</taxon>
        <taxon>Tracheophyta</taxon>
        <taxon>Spermatophyta</taxon>
        <taxon>Magnoliopsida</taxon>
        <taxon>Liliopsida</taxon>
        <taxon>Poales</taxon>
        <taxon>Poaceae</taxon>
        <taxon>BOP clade</taxon>
        <taxon>Oryzoideae</taxon>
        <taxon>Oryzeae</taxon>
        <taxon>Oryzinae</taxon>
        <taxon>Leersia</taxon>
    </lineage>
</organism>
<reference evidence="1 2" key="1">
    <citation type="submission" date="2012-08" db="EMBL/GenBank/DDBJ databases">
        <title>Oryza genome evolution.</title>
        <authorList>
            <person name="Wing R.A."/>
        </authorList>
    </citation>
    <scope>NUCLEOTIDE SEQUENCE</scope>
</reference>
<reference evidence="2" key="2">
    <citation type="submission" date="2013-12" db="EMBL/GenBank/DDBJ databases">
        <authorList>
            <person name="Yu Y."/>
            <person name="Lee S."/>
            <person name="de Baynast K."/>
            <person name="Wissotski M."/>
            <person name="Liu L."/>
            <person name="Talag J."/>
            <person name="Goicoechea J."/>
            <person name="Angelova A."/>
            <person name="Jetty R."/>
            <person name="Kudrna D."/>
            <person name="Golser W."/>
            <person name="Rivera L."/>
            <person name="Zhang J."/>
            <person name="Wing R."/>
        </authorList>
    </citation>
    <scope>NUCLEOTIDE SEQUENCE</scope>
</reference>
<dbReference type="Proteomes" id="UP000032180">
    <property type="component" value="Chromosome 12"/>
</dbReference>
<evidence type="ECO:0000313" key="1">
    <source>
        <dbReference type="EnsemblPlants" id="LPERR12G13400.3"/>
    </source>
</evidence>
<dbReference type="EnsemblPlants" id="LPERR12G13400.3">
    <property type="protein sequence ID" value="LPERR12G13400.3"/>
    <property type="gene ID" value="LPERR12G13400"/>
</dbReference>
<evidence type="ECO:0000313" key="2">
    <source>
        <dbReference type="Proteomes" id="UP000032180"/>
    </source>
</evidence>
<sequence length="68" mass="7407">MGWHKHTGPFVMGPLGLTGPLHRLPFFLPHPFAAGAADEAAGNGRRRPISWRISDFRPAGGQWLNSCS</sequence>
<dbReference type="AlphaFoldDB" id="A0A0D9Y0I9"/>
<keyword evidence="2" id="KW-1185">Reference proteome</keyword>
<dbReference type="Gramene" id="LPERR12G13400.3">
    <property type="protein sequence ID" value="LPERR12G13400.3"/>
    <property type="gene ID" value="LPERR12G13400"/>
</dbReference>
<proteinExistence type="predicted"/>
<accession>A0A0D9Y0I9</accession>